<evidence type="ECO:0000256" key="1">
    <source>
        <dbReference type="ARBA" id="ARBA00004571"/>
    </source>
</evidence>
<evidence type="ECO:0000256" key="7">
    <source>
        <dbReference type="ARBA" id="ARBA00023237"/>
    </source>
</evidence>
<dbReference type="Gene3D" id="2.170.130.10">
    <property type="entry name" value="TonB-dependent receptor, plug domain"/>
    <property type="match status" value="1"/>
</dbReference>
<comment type="caution">
    <text evidence="13">The sequence shown here is derived from an EMBL/GenBank/DDBJ whole genome shotgun (WGS) entry which is preliminary data.</text>
</comment>
<evidence type="ECO:0000256" key="3">
    <source>
        <dbReference type="ARBA" id="ARBA00022452"/>
    </source>
</evidence>
<keyword evidence="2 8" id="KW-0813">Transport</keyword>
<dbReference type="SUPFAM" id="SSF56935">
    <property type="entry name" value="Porins"/>
    <property type="match status" value="1"/>
</dbReference>
<dbReference type="Pfam" id="PF07715">
    <property type="entry name" value="Plug"/>
    <property type="match status" value="1"/>
</dbReference>
<keyword evidence="6 8" id="KW-0472">Membrane</keyword>
<keyword evidence="4 8" id="KW-0812">Transmembrane</keyword>
<name>A0A918S012_9GAMM</name>
<keyword evidence="5 9" id="KW-0798">TonB box</keyword>
<evidence type="ECO:0000313" key="14">
    <source>
        <dbReference type="Proteomes" id="UP000614811"/>
    </source>
</evidence>
<evidence type="ECO:0000256" key="5">
    <source>
        <dbReference type="ARBA" id="ARBA00023077"/>
    </source>
</evidence>
<dbReference type="InterPro" id="IPR039426">
    <property type="entry name" value="TonB-dep_rcpt-like"/>
</dbReference>
<evidence type="ECO:0000256" key="2">
    <source>
        <dbReference type="ARBA" id="ARBA00022448"/>
    </source>
</evidence>
<keyword evidence="14" id="KW-1185">Reference proteome</keyword>
<dbReference type="InterPro" id="IPR036942">
    <property type="entry name" value="Beta-barrel_TonB_sf"/>
</dbReference>
<comment type="similarity">
    <text evidence="8 9">Belongs to the TonB-dependent receptor family.</text>
</comment>
<dbReference type="GO" id="GO:0009279">
    <property type="term" value="C:cell outer membrane"/>
    <property type="evidence" value="ECO:0007669"/>
    <property type="project" value="UniProtKB-SubCell"/>
</dbReference>
<dbReference type="PANTHER" id="PTHR47234:SF2">
    <property type="entry name" value="TONB-DEPENDENT RECEPTOR"/>
    <property type="match status" value="1"/>
</dbReference>
<dbReference type="Proteomes" id="UP000614811">
    <property type="component" value="Unassembled WGS sequence"/>
</dbReference>
<keyword evidence="7 8" id="KW-0998">Cell outer membrane</keyword>
<evidence type="ECO:0000256" key="8">
    <source>
        <dbReference type="PROSITE-ProRule" id="PRU01360"/>
    </source>
</evidence>
<dbReference type="Gene3D" id="2.40.170.20">
    <property type="entry name" value="TonB-dependent receptor, beta-barrel domain"/>
    <property type="match status" value="1"/>
</dbReference>
<keyword evidence="13" id="KW-0675">Receptor</keyword>
<feature type="region of interest" description="Disordered" evidence="10">
    <location>
        <begin position="16"/>
        <end position="37"/>
    </location>
</feature>
<organism evidence="13 14">
    <name type="scientific">Arenicella chitinivorans</name>
    <dbReference type="NCBI Taxonomy" id="1329800"/>
    <lineage>
        <taxon>Bacteria</taxon>
        <taxon>Pseudomonadati</taxon>
        <taxon>Pseudomonadota</taxon>
        <taxon>Gammaproteobacteria</taxon>
        <taxon>Arenicellales</taxon>
        <taxon>Arenicellaceae</taxon>
        <taxon>Arenicella</taxon>
    </lineage>
</organism>
<evidence type="ECO:0000313" key="13">
    <source>
        <dbReference type="EMBL" id="GHA17698.1"/>
    </source>
</evidence>
<dbReference type="EMBL" id="BMXA01000006">
    <property type="protein sequence ID" value="GHA17698.1"/>
    <property type="molecule type" value="Genomic_DNA"/>
</dbReference>
<reference evidence="13" key="1">
    <citation type="journal article" date="2014" name="Int. J. Syst. Evol. Microbiol.">
        <title>Complete genome sequence of Corynebacterium casei LMG S-19264T (=DSM 44701T), isolated from a smear-ripened cheese.</title>
        <authorList>
            <consortium name="US DOE Joint Genome Institute (JGI-PGF)"/>
            <person name="Walter F."/>
            <person name="Albersmeier A."/>
            <person name="Kalinowski J."/>
            <person name="Ruckert C."/>
        </authorList>
    </citation>
    <scope>NUCLEOTIDE SEQUENCE</scope>
    <source>
        <strain evidence="13">KCTC 12711</strain>
    </source>
</reference>
<dbReference type="InterPro" id="IPR000531">
    <property type="entry name" value="Beta-barrel_TonB"/>
</dbReference>
<evidence type="ECO:0000256" key="4">
    <source>
        <dbReference type="ARBA" id="ARBA00022692"/>
    </source>
</evidence>
<dbReference type="InterPro" id="IPR037066">
    <property type="entry name" value="Plug_dom_sf"/>
</dbReference>
<keyword evidence="3 8" id="KW-1134">Transmembrane beta strand</keyword>
<reference evidence="13" key="2">
    <citation type="submission" date="2020-09" db="EMBL/GenBank/DDBJ databases">
        <authorList>
            <person name="Sun Q."/>
            <person name="Kim S."/>
        </authorList>
    </citation>
    <scope>NUCLEOTIDE SEQUENCE</scope>
    <source>
        <strain evidence="13">KCTC 12711</strain>
    </source>
</reference>
<dbReference type="PANTHER" id="PTHR47234">
    <property type="match status" value="1"/>
</dbReference>
<protein>
    <submittedName>
        <fullName evidence="13">TonB-dependent receptor</fullName>
    </submittedName>
</protein>
<evidence type="ECO:0000256" key="10">
    <source>
        <dbReference type="SAM" id="MobiDB-lite"/>
    </source>
</evidence>
<evidence type="ECO:0000259" key="12">
    <source>
        <dbReference type="Pfam" id="PF07715"/>
    </source>
</evidence>
<evidence type="ECO:0000256" key="9">
    <source>
        <dbReference type="RuleBase" id="RU003357"/>
    </source>
</evidence>
<evidence type="ECO:0000256" key="6">
    <source>
        <dbReference type="ARBA" id="ARBA00023136"/>
    </source>
</evidence>
<evidence type="ECO:0000259" key="11">
    <source>
        <dbReference type="Pfam" id="PF00593"/>
    </source>
</evidence>
<dbReference type="Pfam" id="PF00593">
    <property type="entry name" value="TonB_dep_Rec_b-barrel"/>
    <property type="match status" value="1"/>
</dbReference>
<dbReference type="InterPro" id="IPR012910">
    <property type="entry name" value="Plug_dom"/>
</dbReference>
<dbReference type="AlphaFoldDB" id="A0A918S012"/>
<accession>A0A918S012</accession>
<feature type="domain" description="TonB-dependent receptor-like beta-barrel" evidence="11">
    <location>
        <begin position="464"/>
        <end position="934"/>
    </location>
</feature>
<gene>
    <name evidence="13" type="ORF">GCM10008090_29250</name>
</gene>
<dbReference type="PROSITE" id="PS52016">
    <property type="entry name" value="TONB_DEPENDENT_REC_3"/>
    <property type="match status" value="1"/>
</dbReference>
<proteinExistence type="inferred from homology"/>
<comment type="subcellular location">
    <subcellularLocation>
        <location evidence="1 8">Cell outer membrane</location>
        <topology evidence="1 8">Multi-pass membrane protein</topology>
    </subcellularLocation>
</comment>
<feature type="domain" description="TonB-dependent receptor plug" evidence="12">
    <location>
        <begin position="62"/>
        <end position="178"/>
    </location>
</feature>
<sequence length="978" mass="106506">MLPLYLVGQPAIYAQTESGSSSQPETVAESVDDTESVEVEEDKAIEQITVTGSRIKRDEFTANSPVTVITRERSALAGLLDTSDILQGSTIAAGQQIDDSFSGFVTDGGPGANSVSLRGLGAQRTLVLVNGKRWGPSGVRGAVNSVDLSALPSSIVSRVEILKDGASSVYGADAVAGVINVITRERADGLQLNATSSLPLEGGGETYNMDAVWGVIGEDWSFNIGADFARQNELVETDRDFSKCETLPRITDQDGDGTIDNRDPVTGEELCFGAIYGLVTSPFGFARYDPSLTPGSTPANPNFDFDINGAFGIPYFTTVDEGPLDNQGGFYRDTRSPEIAQMISESERFSLTSFAEKDIELFGRTSTVYYEAYYNKRETTAIGGYQQLFPLVPASNPTNPFGTNGPLAAFGGFAVQPVMMSWNVLRPGTEIDVERGNLFVGMKGDLTENWTYDGYIGVNKSEGTYRAQRILSDRLFASLDSVIDGNGNLVCRDAAGNPGCVAANWFSEDALLNGNLPQAHLDYIRKDTVGETEYSGSQLALSLGGPLFKTWAGQAQAVFGIEYRSEKIDDRPDIEAQRDNIFSTTAAGITAGKDTVREAYAEFEFPLAENAPFAEDITLNLAARYTDYDSFGDDVTSRMQLNWQVNPTLRLRATNGTSFRAPDLYEQFLGDQTGFQSGLLDPCVNYGDSLRPGDPIYDNCASLGLAPDFGSDGVPGIRTVTGGNPDLKAETSDSTTVGFVLTPSDTNFSFAVNYFDIELENSVASPTVGFVVGDCYTSPGFTSPFCDRIAPRNSEGNLTDIDASLLNVGVERSRGYDFDLVYTKAFSTFDLTVDMTATNIREQYQELLGDEFQLEGNWGFPRWTGQLDLIANYKDWRFFWGMDYLSSSKEDPVFDPDTDNRDRFNSTSATMYHNMSVRYTSPNEWEVIASLRNVFDKQPPLVSDGQNSDSATRVFNTLPGVGYDLIGRTVVLQFSKAF</sequence>
<feature type="compositionally biased region" description="Polar residues" evidence="10">
    <location>
        <begin position="16"/>
        <end position="25"/>
    </location>
</feature>